<accession>A0ABX1CFI1</accession>
<keyword evidence="4" id="KW-1185">Reference proteome</keyword>
<dbReference type="RefSeq" id="WP_168089786.1">
    <property type="nucleotide sequence ID" value="NZ_BHZH01000015.1"/>
</dbReference>
<dbReference type="InterPro" id="IPR036365">
    <property type="entry name" value="PGBD-like_sf"/>
</dbReference>
<evidence type="ECO:0000313" key="4">
    <source>
        <dbReference type="Proteomes" id="UP000727056"/>
    </source>
</evidence>
<dbReference type="InterPro" id="IPR002477">
    <property type="entry name" value="Peptidoglycan-bd-like"/>
</dbReference>
<evidence type="ECO:0000256" key="1">
    <source>
        <dbReference type="SAM" id="MobiDB-lite"/>
    </source>
</evidence>
<gene>
    <name evidence="3" type="ORF">HCN52_19685</name>
</gene>
<dbReference type="SUPFAM" id="SSF47090">
    <property type="entry name" value="PGBD-like"/>
    <property type="match status" value="1"/>
</dbReference>
<feature type="domain" description="Peptidoglycan binding-like" evidence="2">
    <location>
        <begin position="33"/>
        <end position="75"/>
    </location>
</feature>
<organism evidence="3 4">
    <name type="scientific">Streptomyces bohaiensis</name>
    <dbReference type="NCBI Taxonomy" id="1431344"/>
    <lineage>
        <taxon>Bacteria</taxon>
        <taxon>Bacillati</taxon>
        <taxon>Actinomycetota</taxon>
        <taxon>Actinomycetes</taxon>
        <taxon>Kitasatosporales</taxon>
        <taxon>Streptomycetaceae</taxon>
        <taxon>Streptomyces</taxon>
    </lineage>
</organism>
<proteinExistence type="predicted"/>
<dbReference type="Gene3D" id="1.10.101.10">
    <property type="entry name" value="PGBD-like superfamily/PGBD"/>
    <property type="match status" value="1"/>
</dbReference>
<evidence type="ECO:0000313" key="3">
    <source>
        <dbReference type="EMBL" id="NJQ17096.1"/>
    </source>
</evidence>
<comment type="caution">
    <text evidence="3">The sequence shown here is derived from an EMBL/GenBank/DDBJ whole genome shotgun (WGS) entry which is preliminary data.</text>
</comment>
<sequence>MPDGARPCHRRRRGATPPRPRPQPSLLGPGDEGAEVRALQERLTAVGDHFAVPVSGVYDEATFESVARFQEWYGVRQQEAAGVYCTVTDERLTAVLAA</sequence>
<dbReference type="InterPro" id="IPR036366">
    <property type="entry name" value="PGBDSf"/>
</dbReference>
<name>A0ABX1CFI1_9ACTN</name>
<dbReference type="EMBL" id="JAAVJC010000239">
    <property type="protein sequence ID" value="NJQ17096.1"/>
    <property type="molecule type" value="Genomic_DNA"/>
</dbReference>
<feature type="region of interest" description="Disordered" evidence="1">
    <location>
        <begin position="1"/>
        <end position="34"/>
    </location>
</feature>
<evidence type="ECO:0000259" key="2">
    <source>
        <dbReference type="Pfam" id="PF01471"/>
    </source>
</evidence>
<dbReference type="Pfam" id="PF01471">
    <property type="entry name" value="PG_binding_1"/>
    <property type="match status" value="1"/>
</dbReference>
<protein>
    <submittedName>
        <fullName evidence="3">Peptidoglycan-binding protein</fullName>
    </submittedName>
</protein>
<dbReference type="Proteomes" id="UP000727056">
    <property type="component" value="Unassembled WGS sequence"/>
</dbReference>
<reference evidence="3 4" key="1">
    <citation type="submission" date="2020-03" db="EMBL/GenBank/DDBJ databases">
        <title>Draft genome of Streptomyces sp. ventii, isolated from the Axial Seamount in the Pacific Ocean, and resequencing of the two type strains Streptomyces lonarensis strain NCL 716 and Streptomyces bohaiensis strain 11A07.</title>
        <authorList>
            <person name="Loughran R.M."/>
            <person name="Pfannmuller K.M."/>
            <person name="Wasson B.J."/>
            <person name="Deadmond M.C."/>
            <person name="Paddock B.E."/>
            <person name="Koyack M.J."/>
            <person name="Gallegos D.A."/>
            <person name="Mitchell E.A."/>
            <person name="Ushijima B."/>
            <person name="Saw J.H."/>
            <person name="Mcphail K.L."/>
            <person name="Videau P."/>
        </authorList>
    </citation>
    <scope>NUCLEOTIDE SEQUENCE [LARGE SCALE GENOMIC DNA]</scope>
    <source>
        <strain evidence="3 4">11A07</strain>
    </source>
</reference>